<dbReference type="VEuPathDB" id="TrichDB:TVAG_127310"/>
<protein>
    <submittedName>
        <fullName evidence="4">Flavodoxin-like fold family protein</fullName>
    </submittedName>
</protein>
<proteinExistence type="inferred from homology"/>
<dbReference type="OrthoDB" id="26889at2759"/>
<dbReference type="SUPFAM" id="SSF52218">
    <property type="entry name" value="Flavoproteins"/>
    <property type="match status" value="1"/>
</dbReference>
<organism evidence="4 5">
    <name type="scientific">Trichomonas vaginalis (strain ATCC PRA-98 / G3)</name>
    <dbReference type="NCBI Taxonomy" id="412133"/>
    <lineage>
        <taxon>Eukaryota</taxon>
        <taxon>Metamonada</taxon>
        <taxon>Parabasalia</taxon>
        <taxon>Trichomonadida</taxon>
        <taxon>Trichomonadidae</taxon>
        <taxon>Trichomonas</taxon>
    </lineage>
</organism>
<accession>A2E7Z8</accession>
<dbReference type="InterPro" id="IPR051545">
    <property type="entry name" value="NAD(P)H_dehydrogenase_qn"/>
</dbReference>
<reference evidence="4" key="2">
    <citation type="journal article" date="2007" name="Science">
        <title>Draft genome sequence of the sexually transmitted pathogen Trichomonas vaginalis.</title>
        <authorList>
            <person name="Carlton J.M."/>
            <person name="Hirt R.P."/>
            <person name="Silva J.C."/>
            <person name="Delcher A.L."/>
            <person name="Schatz M."/>
            <person name="Zhao Q."/>
            <person name="Wortman J.R."/>
            <person name="Bidwell S.L."/>
            <person name="Alsmark U.C.M."/>
            <person name="Besteiro S."/>
            <person name="Sicheritz-Ponten T."/>
            <person name="Noel C.J."/>
            <person name="Dacks J.B."/>
            <person name="Foster P.G."/>
            <person name="Simillion C."/>
            <person name="Van de Peer Y."/>
            <person name="Miranda-Saavedra D."/>
            <person name="Barton G.J."/>
            <person name="Westrop G.D."/>
            <person name="Mueller S."/>
            <person name="Dessi D."/>
            <person name="Fiori P.L."/>
            <person name="Ren Q."/>
            <person name="Paulsen I."/>
            <person name="Zhang H."/>
            <person name="Bastida-Corcuera F.D."/>
            <person name="Simoes-Barbosa A."/>
            <person name="Brown M.T."/>
            <person name="Hayes R.D."/>
            <person name="Mukherjee M."/>
            <person name="Okumura C.Y."/>
            <person name="Schneider R."/>
            <person name="Smith A.J."/>
            <person name="Vanacova S."/>
            <person name="Villalvazo M."/>
            <person name="Haas B.J."/>
            <person name="Pertea M."/>
            <person name="Feldblyum T.V."/>
            <person name="Utterback T.R."/>
            <person name="Shu C.L."/>
            <person name="Osoegawa K."/>
            <person name="de Jong P.J."/>
            <person name="Hrdy I."/>
            <person name="Horvathova L."/>
            <person name="Zubacova Z."/>
            <person name="Dolezal P."/>
            <person name="Malik S.B."/>
            <person name="Logsdon J.M. Jr."/>
            <person name="Henze K."/>
            <person name="Gupta A."/>
            <person name="Wang C.C."/>
            <person name="Dunne R.L."/>
            <person name="Upcroft J.A."/>
            <person name="Upcroft P."/>
            <person name="White O."/>
            <person name="Salzberg S.L."/>
            <person name="Tang P."/>
            <person name="Chiu C.-H."/>
            <person name="Lee Y.-S."/>
            <person name="Embley T.M."/>
            <person name="Coombs G.H."/>
            <person name="Mottram J.C."/>
            <person name="Tachezy J."/>
            <person name="Fraser-Liggett C.M."/>
            <person name="Johnson P.J."/>
        </authorList>
    </citation>
    <scope>NUCLEOTIDE SEQUENCE [LARGE SCALE GENOMIC DNA]</scope>
    <source>
        <strain evidence="4">G3</strain>
    </source>
</reference>
<dbReference type="Proteomes" id="UP000001542">
    <property type="component" value="Unassembled WGS sequence"/>
</dbReference>
<dbReference type="PANTHER" id="PTHR10204:SF34">
    <property type="entry name" value="NAD(P)H DEHYDROGENASE [QUINONE] 1 ISOFORM 1"/>
    <property type="match status" value="1"/>
</dbReference>
<dbReference type="EMBL" id="DS113323">
    <property type="protein sequence ID" value="EAY11224.1"/>
    <property type="molecule type" value="Genomic_DNA"/>
</dbReference>
<evidence type="ECO:0000313" key="4">
    <source>
        <dbReference type="EMBL" id="EAY11224.1"/>
    </source>
</evidence>
<dbReference type="SMR" id="A2E7Z8"/>
<dbReference type="GO" id="GO:0005829">
    <property type="term" value="C:cytosol"/>
    <property type="evidence" value="ECO:0000318"/>
    <property type="project" value="GO_Central"/>
</dbReference>
<dbReference type="KEGG" id="tva:4769176"/>
<dbReference type="InParanoid" id="A2E7Z8"/>
<evidence type="ECO:0000256" key="2">
    <source>
        <dbReference type="ARBA" id="ARBA00023002"/>
    </source>
</evidence>
<dbReference type="Pfam" id="PF02525">
    <property type="entry name" value="Flavodoxin_2"/>
    <property type="match status" value="1"/>
</dbReference>
<comment type="similarity">
    <text evidence="1">Belongs to the NAD(P)H dehydrogenase (quinone) family.</text>
</comment>
<dbReference type="InterPro" id="IPR003680">
    <property type="entry name" value="Flavodoxin_fold"/>
</dbReference>
<keyword evidence="2" id="KW-0560">Oxidoreductase</keyword>
<dbReference type="AlphaFoldDB" id="A2E7Z8"/>
<name>A2E7Z8_TRIV3</name>
<dbReference type="VEuPathDB" id="TrichDB:TVAGG3_0213430"/>
<gene>
    <name evidence="4" type="ORF">TVAG_127310</name>
</gene>
<reference evidence="4" key="1">
    <citation type="submission" date="2006-10" db="EMBL/GenBank/DDBJ databases">
        <authorList>
            <person name="Amadeo P."/>
            <person name="Zhao Q."/>
            <person name="Wortman J."/>
            <person name="Fraser-Liggett C."/>
            <person name="Carlton J."/>
        </authorList>
    </citation>
    <scope>NUCLEOTIDE SEQUENCE</scope>
    <source>
        <strain evidence="4">G3</strain>
    </source>
</reference>
<feature type="domain" description="Flavodoxin-like fold" evidence="3">
    <location>
        <begin position="1"/>
        <end position="203"/>
    </location>
</feature>
<dbReference type="PANTHER" id="PTHR10204">
    <property type="entry name" value="NAD P H OXIDOREDUCTASE-RELATED"/>
    <property type="match status" value="1"/>
</dbReference>
<keyword evidence="5" id="KW-1185">Reference proteome</keyword>
<evidence type="ECO:0000313" key="5">
    <source>
        <dbReference type="Proteomes" id="UP000001542"/>
    </source>
</evidence>
<dbReference type="RefSeq" id="XP_001323447.1">
    <property type="nucleotide sequence ID" value="XM_001323412.1"/>
</dbReference>
<evidence type="ECO:0000259" key="3">
    <source>
        <dbReference type="Pfam" id="PF02525"/>
    </source>
</evidence>
<dbReference type="GO" id="GO:0003955">
    <property type="term" value="F:NAD(P)H dehydrogenase (quinone) activity"/>
    <property type="evidence" value="ECO:0000318"/>
    <property type="project" value="GO_Central"/>
</dbReference>
<dbReference type="Gene3D" id="3.40.50.360">
    <property type="match status" value="1"/>
</dbReference>
<evidence type="ECO:0000256" key="1">
    <source>
        <dbReference type="ARBA" id="ARBA00006252"/>
    </source>
</evidence>
<dbReference type="InterPro" id="IPR029039">
    <property type="entry name" value="Flavoprotein-like_sf"/>
</dbReference>
<sequence>MRVLFLVAHVDPTHKATAFRFADSAKKALEEAGHEVRYVNLVESGFDRTLTTKDFKKVPEGQFNIFALTGQENLVDEVKVQQENLKWATHVVIFTPMWYGRFPSCVYAYTERVLNVPFTWDFEHMLEKGYLAGKKVTSIISTGSAPMFFDPKQGNGLDAYAWSALYAFNYSGFTILRSIGIHGANSPKRIEQQPELQKKLNQQLLNLDNWKVITDKKMGPLATLDQITEPENLIQ</sequence>